<keyword evidence="2" id="KW-0862">Zinc</keyword>
<evidence type="ECO:0000256" key="2">
    <source>
        <dbReference type="ARBA" id="ARBA00022833"/>
    </source>
</evidence>
<dbReference type="PANTHER" id="PTHR43268">
    <property type="entry name" value="THIOSULFATE SULFURTRANSFERASE/RHODANESE-LIKE DOMAIN-CONTAINING PROTEIN 2"/>
    <property type="match status" value="1"/>
</dbReference>
<proteinExistence type="predicted"/>
<dbReference type="Gene3D" id="3.40.50.1820">
    <property type="entry name" value="alpha/beta hydrolase"/>
    <property type="match status" value="1"/>
</dbReference>
<dbReference type="SMART" id="SM00450">
    <property type="entry name" value="RHOD"/>
    <property type="match status" value="1"/>
</dbReference>
<evidence type="ECO:0000259" key="3">
    <source>
        <dbReference type="PROSITE" id="PS50206"/>
    </source>
</evidence>
<dbReference type="Gene3D" id="3.40.250.10">
    <property type="entry name" value="Rhodanese-like domain"/>
    <property type="match status" value="1"/>
</dbReference>
<dbReference type="SUPFAM" id="SSF52821">
    <property type="entry name" value="Rhodanese/Cell cycle control phosphatase"/>
    <property type="match status" value="1"/>
</dbReference>
<feature type="domain" description="Rhodanese" evidence="3">
    <location>
        <begin position="147"/>
        <end position="247"/>
    </location>
</feature>
<dbReference type="InterPro" id="IPR020936">
    <property type="entry name" value="TrhO"/>
</dbReference>
<dbReference type="Pfam" id="PF03959">
    <property type="entry name" value="FSH1"/>
    <property type="match status" value="1"/>
</dbReference>
<dbReference type="FunFam" id="3.40.250.10:FF:000022">
    <property type="entry name" value="Thiosulfate sulfurtransferase/rhodanese-like domain-containing protein 2"/>
    <property type="match status" value="1"/>
</dbReference>
<comment type="caution">
    <text evidence="4">The sequence shown here is derived from an EMBL/GenBank/DDBJ whole genome shotgun (WGS) entry which is preliminary data.</text>
</comment>
<evidence type="ECO:0000313" key="5">
    <source>
        <dbReference type="Proteomes" id="UP000623129"/>
    </source>
</evidence>
<dbReference type="Pfam" id="PF17773">
    <property type="entry name" value="UPF0176_N"/>
    <property type="match status" value="1"/>
</dbReference>
<dbReference type="InterPro" id="IPR011011">
    <property type="entry name" value="Znf_FYVE_PHD"/>
</dbReference>
<dbReference type="EMBL" id="SWLB01000017">
    <property type="protein sequence ID" value="KAF3327736.1"/>
    <property type="molecule type" value="Genomic_DNA"/>
</dbReference>
<keyword evidence="1" id="KW-0479">Metal-binding</keyword>
<reference evidence="4" key="1">
    <citation type="submission" date="2020-01" db="EMBL/GenBank/DDBJ databases">
        <title>Genome sequence of Kobresia littledalei, the first chromosome-level genome in the family Cyperaceae.</title>
        <authorList>
            <person name="Qu G."/>
        </authorList>
    </citation>
    <scope>NUCLEOTIDE SEQUENCE</scope>
    <source>
        <strain evidence="4">C.B.Clarke</strain>
        <tissue evidence="4">Leaf</tissue>
    </source>
</reference>
<dbReference type="Pfam" id="PF12368">
    <property type="entry name" value="Rhodanese_C"/>
    <property type="match status" value="1"/>
</dbReference>
<dbReference type="OrthoDB" id="25002at2759"/>
<gene>
    <name evidence="4" type="ORF">FCM35_KLT07854</name>
</gene>
<name>A0A833QTJ6_9POAL</name>
<dbReference type="InterPro" id="IPR029058">
    <property type="entry name" value="AB_hydrolase_fold"/>
</dbReference>
<dbReference type="AlphaFoldDB" id="A0A833QTJ6"/>
<dbReference type="PANTHER" id="PTHR43268:SF6">
    <property type="entry name" value="THIOSULFATE SULFURTRANSFERASE_RHODANESE-LIKE DOMAIN-CONTAINING PROTEIN 2"/>
    <property type="match status" value="1"/>
</dbReference>
<dbReference type="SUPFAM" id="SSF57903">
    <property type="entry name" value="FYVE/PHD zinc finger"/>
    <property type="match status" value="1"/>
</dbReference>
<sequence>MEAKEQAYGVLLYYKYAKIPDVKSIVDFYDSNCPSLGLVGRVRIAPDGVNVTVGGKMESLEKHVEEMKLNPLFDGTDFKLASCDQPTNDKIIRECGFDSLSIRVVKELVTFRSNPLARSPDVSNAGGHLSATEFHSVLHDVMNGGGNGEEIVLLDARNVYETRIGKFEVPNVETLDPETRQYSDLPSWIDNHSDQLQGKSILMYCTGGIRCEMASAYIRTKGADFKNVFQLYGGIQRYLEEYPDGGFFKGKNFVFDHRISVGSSDDKVVGSCLLCGSSFDDYSSRNRCSFCRMLVLVCSECEGRGAKEYKCDLCQKIEKGSSTEELPVEVMSDSLETQSMDQIKPSTDEFSLTNETNFPFRKLRILCLHGFRQNGSGFKGRTASLAKKLKNLAELIFIDAPHELPFIYVPNEISTSNLNPCAPNQLSKRKFAWLIPSRSNDLCGLDNWIATDVPFDPLQYMDQTEGFNESCSYLDETVMQIGPFDGILGFSQGAAMVALYCKHKQISNGLSGFRFGMLFSGYQASLPGFDEDPIRMPSLHCFGNGNGQKDRQIDRSQSIALRAMFNQGSCITIEHNMGHIIPTRSPYIDQIKDFLSQFT</sequence>
<protein>
    <submittedName>
        <fullName evidence="4">Rhodanese-like domain-containing protein 6</fullName>
    </submittedName>
</protein>
<dbReference type="InterPro" id="IPR040503">
    <property type="entry name" value="TRHO_N"/>
</dbReference>
<dbReference type="InterPro" id="IPR001763">
    <property type="entry name" value="Rhodanese-like_dom"/>
</dbReference>
<dbReference type="Gene3D" id="3.30.70.100">
    <property type="match status" value="1"/>
</dbReference>
<keyword evidence="1" id="KW-0863">Zinc-finger</keyword>
<keyword evidence="5" id="KW-1185">Reference proteome</keyword>
<dbReference type="Proteomes" id="UP000623129">
    <property type="component" value="Unassembled WGS sequence"/>
</dbReference>
<dbReference type="InterPro" id="IPR036873">
    <property type="entry name" value="Rhodanese-like_dom_sf"/>
</dbReference>
<dbReference type="PROSITE" id="PS50206">
    <property type="entry name" value="RHODANESE_3"/>
    <property type="match status" value="1"/>
</dbReference>
<dbReference type="GO" id="GO:0008270">
    <property type="term" value="F:zinc ion binding"/>
    <property type="evidence" value="ECO:0007669"/>
    <property type="project" value="UniProtKB-KW"/>
</dbReference>
<dbReference type="FunFam" id="3.30.70.100:FF:000045">
    <property type="entry name" value="Rhodanese-like domain-containing protein 6"/>
    <property type="match status" value="1"/>
</dbReference>
<evidence type="ECO:0000313" key="4">
    <source>
        <dbReference type="EMBL" id="KAF3327736.1"/>
    </source>
</evidence>
<accession>A0A833QTJ6</accession>
<dbReference type="FunFam" id="3.40.50.1820:FF:000073">
    <property type="entry name" value="esterase OVCA2 isoform X6"/>
    <property type="match status" value="1"/>
</dbReference>
<dbReference type="InterPro" id="IPR005645">
    <property type="entry name" value="FSH-like_dom"/>
</dbReference>
<dbReference type="SUPFAM" id="SSF53474">
    <property type="entry name" value="alpha/beta-Hydrolases"/>
    <property type="match status" value="1"/>
</dbReference>
<evidence type="ECO:0000256" key="1">
    <source>
        <dbReference type="ARBA" id="ARBA00022771"/>
    </source>
</evidence>
<dbReference type="InterPro" id="IPR022111">
    <property type="entry name" value="Rhodanese_C"/>
</dbReference>
<organism evidence="4 5">
    <name type="scientific">Carex littledalei</name>
    <dbReference type="NCBI Taxonomy" id="544730"/>
    <lineage>
        <taxon>Eukaryota</taxon>
        <taxon>Viridiplantae</taxon>
        <taxon>Streptophyta</taxon>
        <taxon>Embryophyta</taxon>
        <taxon>Tracheophyta</taxon>
        <taxon>Spermatophyta</taxon>
        <taxon>Magnoliopsida</taxon>
        <taxon>Liliopsida</taxon>
        <taxon>Poales</taxon>
        <taxon>Cyperaceae</taxon>
        <taxon>Cyperoideae</taxon>
        <taxon>Cariceae</taxon>
        <taxon>Carex</taxon>
        <taxon>Carex subgen. Euthyceras</taxon>
    </lineage>
</organism>